<gene>
    <name evidence="1" type="ORF">CLEP1334_LOCUS26683</name>
</gene>
<name>A0A7S0P4H7_9EUKA</name>
<dbReference type="AlphaFoldDB" id="A0A7S0P4H7"/>
<dbReference type="Gene3D" id="3.20.180.10">
    <property type="entry name" value="PNP-oxidase-like"/>
    <property type="match status" value="1"/>
</dbReference>
<dbReference type="InterPro" id="IPR037119">
    <property type="entry name" value="Haem_oxidase_HugZ-like_sf"/>
</dbReference>
<protein>
    <submittedName>
        <fullName evidence="1">Uncharacterized protein</fullName>
    </submittedName>
</protein>
<evidence type="ECO:0000313" key="1">
    <source>
        <dbReference type="EMBL" id="CAD8551393.1"/>
    </source>
</evidence>
<sequence>MNAQFGTLLKFYALRHARDAFAPTEELERATLTQLNFEGLSLECDTIVFGDQVLGREMQRRRWSTSLVFDAPCTTPEQVEDQLVKMFAESEAAAAAADVEEGGGAAEVGVGSAAEADGGEGGGARGVPPSGYLWGGLF</sequence>
<reference evidence="1" key="1">
    <citation type="submission" date="2021-01" db="EMBL/GenBank/DDBJ databases">
        <authorList>
            <person name="Corre E."/>
            <person name="Pelletier E."/>
            <person name="Niang G."/>
            <person name="Scheremetjew M."/>
            <person name="Finn R."/>
            <person name="Kale V."/>
            <person name="Holt S."/>
            <person name="Cochrane G."/>
            <person name="Meng A."/>
            <person name="Brown T."/>
            <person name="Cohen L."/>
        </authorList>
    </citation>
    <scope>NUCLEOTIDE SEQUENCE</scope>
    <source>
        <strain evidence="1">RCC1130</strain>
    </source>
</reference>
<dbReference type="EMBL" id="HBER01053362">
    <property type="protein sequence ID" value="CAD8551393.1"/>
    <property type="molecule type" value="Transcribed_RNA"/>
</dbReference>
<organism evidence="1">
    <name type="scientific">Calcidiscus leptoporus</name>
    <dbReference type="NCBI Taxonomy" id="127549"/>
    <lineage>
        <taxon>Eukaryota</taxon>
        <taxon>Haptista</taxon>
        <taxon>Haptophyta</taxon>
        <taxon>Prymnesiophyceae</taxon>
        <taxon>Coccolithales</taxon>
        <taxon>Calcidiscaceae</taxon>
        <taxon>Calcidiscus</taxon>
    </lineage>
</organism>
<proteinExistence type="predicted"/>
<accession>A0A7S0P4H7</accession>